<organism evidence="2 3">
    <name type="scientific">Xanthomonas graminis pv. graminis</name>
    <dbReference type="NCBI Taxonomy" id="134874"/>
    <lineage>
        <taxon>Bacteria</taxon>
        <taxon>Pseudomonadati</taxon>
        <taxon>Pseudomonadota</taxon>
        <taxon>Gammaproteobacteria</taxon>
        <taxon>Lysobacterales</taxon>
        <taxon>Lysobacteraceae</taxon>
        <taxon>Xanthomonas</taxon>
        <taxon>Xanthomonas translucens group</taxon>
        <taxon>Xanthomonas graminis</taxon>
    </lineage>
</organism>
<dbReference type="Pfam" id="PF16074">
    <property type="entry name" value="PilW"/>
    <property type="match status" value="1"/>
</dbReference>
<dbReference type="PROSITE" id="PS00409">
    <property type="entry name" value="PROKAR_NTER_METHYL"/>
    <property type="match status" value="1"/>
</dbReference>
<evidence type="ECO:0000256" key="1">
    <source>
        <dbReference type="SAM" id="Phobius"/>
    </source>
</evidence>
<accession>A0A1M4J9J1</accession>
<dbReference type="Pfam" id="PF07963">
    <property type="entry name" value="N_methyl"/>
    <property type="match status" value="1"/>
</dbReference>
<evidence type="ECO:0000313" key="2">
    <source>
        <dbReference type="EMBL" id="SBV88177.1"/>
    </source>
</evidence>
<reference evidence="3" key="1">
    <citation type="submission" date="2016-07" db="EMBL/GenBank/DDBJ databases">
        <authorList>
            <person name="Florea S."/>
            <person name="Webb J.S."/>
            <person name="Jaromczyk J."/>
            <person name="Schardl C.L."/>
        </authorList>
    </citation>
    <scope>NUCLEOTIDE SEQUENCE [LARGE SCALE GENOMIC DNA]</scope>
</reference>
<gene>
    <name evidence="2" type="primary">pilW</name>
    <name evidence="2" type="ORF">XTGNCPPB3709_2114</name>
</gene>
<evidence type="ECO:0000313" key="3">
    <source>
        <dbReference type="Proteomes" id="UP000184997"/>
    </source>
</evidence>
<dbReference type="InterPro" id="IPR045584">
    <property type="entry name" value="Pilin-like"/>
</dbReference>
<proteinExistence type="predicted"/>
<dbReference type="InterPro" id="IPR032092">
    <property type="entry name" value="PilW"/>
</dbReference>
<keyword evidence="1" id="KW-1133">Transmembrane helix</keyword>
<dbReference type="InterPro" id="IPR012902">
    <property type="entry name" value="N_methyl_site"/>
</dbReference>
<protein>
    <submittedName>
        <fullName evidence="2">Type IV pilus assembly protein PilW</fullName>
    </submittedName>
</protein>
<keyword evidence="1" id="KW-0472">Membrane</keyword>
<feature type="transmembrane region" description="Helical" evidence="1">
    <location>
        <begin position="20"/>
        <end position="42"/>
    </location>
</feature>
<dbReference type="AlphaFoldDB" id="A0A1M4J9J1"/>
<dbReference type="EMBL" id="FLUK01000165">
    <property type="protein sequence ID" value="SBV88177.1"/>
    <property type="molecule type" value="Genomic_DNA"/>
</dbReference>
<dbReference type="GO" id="GO:0043683">
    <property type="term" value="P:type IV pilus assembly"/>
    <property type="evidence" value="ECO:0007669"/>
    <property type="project" value="InterPro"/>
</dbReference>
<keyword evidence="1" id="KW-0812">Transmembrane</keyword>
<name>A0A1M4J9J1_9XANT</name>
<dbReference type="Proteomes" id="UP000184997">
    <property type="component" value="Unassembled WGS sequence"/>
</dbReference>
<dbReference type="RefSeq" id="WP_009597942.1">
    <property type="nucleotide sequence ID" value="NZ_CP076252.1"/>
</dbReference>
<dbReference type="SUPFAM" id="SSF54523">
    <property type="entry name" value="Pili subunits"/>
    <property type="match status" value="1"/>
</dbReference>
<sequence length="338" mass="34506">MTTMRTASGTRARMRGLTLIELMIALLLGMLVVGAAISIFLANRRTYSATESLGRVQENVRIAFELMARDLREAGGNPCMKSLPIVNVVNNKTSNWYTNIDSWGAGLSGVEGAFAAGGPAIGTAAGTRVSGTDALQVIGAGNDVATIAADNTGAATFTLNTTVAAAGIGTGDIVVACNVRQAAIFQVTSANGSTIGHAVGGASPGNCSTGLALPVCGGGQFAFVAAGSTIANLQASRWYIGTNAGGTRSLYQSRLVYVGGALTQRNDEVLQGVADMKLTYLVGPSGTQYVAASAVSDWSAVIAVRVQLQLVDSAPVGPSGEPISKQLTHVIALRNRNA</sequence>